<dbReference type="AlphaFoldDB" id="A0A3M7SL84"/>
<evidence type="ECO:0000313" key="1">
    <source>
        <dbReference type="EMBL" id="RNA36482.1"/>
    </source>
</evidence>
<name>A0A3M7SL84_BRAPC</name>
<protein>
    <submittedName>
        <fullName evidence="1">Uncharacterized protein</fullName>
    </submittedName>
</protein>
<reference evidence="1 2" key="1">
    <citation type="journal article" date="2018" name="Sci. Rep.">
        <title>Genomic signatures of local adaptation to the degree of environmental predictability in rotifers.</title>
        <authorList>
            <person name="Franch-Gras L."/>
            <person name="Hahn C."/>
            <person name="Garcia-Roger E.M."/>
            <person name="Carmona M.J."/>
            <person name="Serra M."/>
            <person name="Gomez A."/>
        </authorList>
    </citation>
    <scope>NUCLEOTIDE SEQUENCE [LARGE SCALE GENOMIC DNA]</scope>
    <source>
        <strain evidence="1">HYR1</strain>
    </source>
</reference>
<dbReference type="EMBL" id="REGN01001180">
    <property type="protein sequence ID" value="RNA36482.1"/>
    <property type="molecule type" value="Genomic_DNA"/>
</dbReference>
<keyword evidence="2" id="KW-1185">Reference proteome</keyword>
<organism evidence="1 2">
    <name type="scientific">Brachionus plicatilis</name>
    <name type="common">Marine rotifer</name>
    <name type="synonym">Brachionus muelleri</name>
    <dbReference type="NCBI Taxonomy" id="10195"/>
    <lineage>
        <taxon>Eukaryota</taxon>
        <taxon>Metazoa</taxon>
        <taxon>Spiralia</taxon>
        <taxon>Gnathifera</taxon>
        <taxon>Rotifera</taxon>
        <taxon>Eurotatoria</taxon>
        <taxon>Monogononta</taxon>
        <taxon>Pseudotrocha</taxon>
        <taxon>Ploima</taxon>
        <taxon>Brachionidae</taxon>
        <taxon>Brachionus</taxon>
    </lineage>
</organism>
<proteinExistence type="predicted"/>
<accession>A0A3M7SL84</accession>
<gene>
    <name evidence="1" type="ORF">BpHYR1_045077</name>
</gene>
<comment type="caution">
    <text evidence="1">The sequence shown here is derived from an EMBL/GenBank/DDBJ whole genome shotgun (WGS) entry which is preliminary data.</text>
</comment>
<dbReference type="Proteomes" id="UP000276133">
    <property type="component" value="Unassembled WGS sequence"/>
</dbReference>
<evidence type="ECO:0000313" key="2">
    <source>
        <dbReference type="Proteomes" id="UP000276133"/>
    </source>
</evidence>
<sequence length="66" mass="7141">MRISGGNANAVTLFSTTCPMATSTLTRIASHSNCFHVISGIVPLGQMQPSISILQSRIFTMLNRLF</sequence>